<evidence type="ECO:0000259" key="7">
    <source>
        <dbReference type="Pfam" id="PF13850"/>
    </source>
</evidence>
<proteinExistence type="inferred from homology"/>
<dbReference type="Pfam" id="PF07970">
    <property type="entry name" value="COPIIcoated_ERV"/>
    <property type="match status" value="1"/>
</dbReference>
<dbReference type="Proteomes" id="UP001162087">
    <property type="component" value="Chromosome 13"/>
</dbReference>
<evidence type="ECO:0000256" key="5">
    <source>
        <dbReference type="RuleBase" id="RU369013"/>
    </source>
</evidence>
<keyword evidence="5" id="KW-0931">ER-Golgi transport</keyword>
<keyword evidence="3 5" id="KW-1133">Transmembrane helix</keyword>
<dbReference type="GO" id="GO:0006890">
    <property type="term" value="P:retrograde vesicle-mediated transport, Golgi to endoplasmic reticulum"/>
    <property type="evidence" value="ECO:0007669"/>
    <property type="project" value="TreeGrafter"/>
</dbReference>
<evidence type="ECO:0000259" key="6">
    <source>
        <dbReference type="Pfam" id="PF07970"/>
    </source>
</evidence>
<feature type="transmembrane region" description="Helical" evidence="5">
    <location>
        <begin position="303"/>
        <end position="330"/>
    </location>
</feature>
<dbReference type="InterPro" id="IPR012936">
    <property type="entry name" value="Erv_C"/>
</dbReference>
<dbReference type="GeneID" id="80926101"/>
<gene>
    <name evidence="8" type="primary">SKDI13G0720</name>
    <name evidence="8" type="ORF">SKDI_13G0720</name>
</gene>
<dbReference type="AlphaFoldDB" id="A0AA35NJ98"/>
<name>A0AA35NJ98_SACK1</name>
<dbReference type="InterPro" id="IPR039542">
    <property type="entry name" value="Erv_N"/>
</dbReference>
<keyword evidence="5" id="KW-0256">Endoplasmic reticulum</keyword>
<evidence type="ECO:0000256" key="2">
    <source>
        <dbReference type="ARBA" id="ARBA00022692"/>
    </source>
</evidence>
<evidence type="ECO:0000256" key="4">
    <source>
        <dbReference type="ARBA" id="ARBA00023136"/>
    </source>
</evidence>
<keyword evidence="5" id="KW-0333">Golgi apparatus</keyword>
<keyword evidence="9" id="KW-1185">Reference proteome</keyword>
<dbReference type="RefSeq" id="XP_056084110.1">
    <property type="nucleotide sequence ID" value="XM_056230164.1"/>
</dbReference>
<evidence type="ECO:0000256" key="1">
    <source>
        <dbReference type="ARBA" id="ARBA00004370"/>
    </source>
</evidence>
<feature type="domain" description="Endoplasmic reticulum vesicle transporter N-terminal" evidence="7">
    <location>
        <begin position="4"/>
        <end position="92"/>
    </location>
</feature>
<evidence type="ECO:0000256" key="3">
    <source>
        <dbReference type="ARBA" id="ARBA00022989"/>
    </source>
</evidence>
<dbReference type="PANTHER" id="PTHR10984">
    <property type="entry name" value="ENDOPLASMIC RETICULUM-GOLGI INTERMEDIATE COMPARTMENT PROTEIN"/>
    <property type="match status" value="1"/>
</dbReference>
<dbReference type="Pfam" id="PF13850">
    <property type="entry name" value="ERGIC_N"/>
    <property type="match status" value="1"/>
</dbReference>
<dbReference type="PANTHER" id="PTHR10984:SF81">
    <property type="entry name" value="ER-DERIVED VESICLES PROTEIN ERV41"/>
    <property type="match status" value="1"/>
</dbReference>
<evidence type="ECO:0000313" key="9">
    <source>
        <dbReference type="Proteomes" id="UP001162087"/>
    </source>
</evidence>
<evidence type="ECO:0000313" key="8">
    <source>
        <dbReference type="EMBL" id="CAI4047656.1"/>
    </source>
</evidence>
<dbReference type="InterPro" id="IPR045888">
    <property type="entry name" value="Erv"/>
</dbReference>
<sequence length="353" mass="40822">MAGLKTFDAFPKTEEEYKKKSTKGGLTSLLTYLFLLFIAWTEFGEYFGGYIDQQYTVDNQIRETVQINMDLYVNMKCKWLHINVEDQTMDRKFVSEELQMEDMPFFIPYDTKVNDINEIITPELDEILGEAIPAEFREKLDTRLLFDENDPDKAKLLDFNGCHIFGSVPVNRVSGVLQITAKGFGYADSHRASLEDLNFAHVINEFSFGDFYPYIDNPLDNTAQFDQDEPLTTYLYYTSVVPTLFKKLGAEVDTNQYSVNDYRYLNKDSSVKGNRRVPGIFFKYNFEPLSIVVSDVRISFIQFLVRLVAICSFLVYCASWIFTLLDMALITIMGPKWSLRYQPDAKSKGILNR</sequence>
<keyword evidence="4 5" id="KW-0472">Membrane</keyword>
<organism evidence="8 9">
    <name type="scientific">Saccharomyces kudriavzevii (strain ATCC MYA-4449 / AS 2.2408 / CBS 8840 / NBRC 1802 / NCYC 2889)</name>
    <name type="common">Yeast</name>
    <dbReference type="NCBI Taxonomy" id="226230"/>
    <lineage>
        <taxon>Eukaryota</taxon>
        <taxon>Fungi</taxon>
        <taxon>Dikarya</taxon>
        <taxon>Ascomycota</taxon>
        <taxon>Saccharomycotina</taxon>
        <taxon>Saccharomycetes</taxon>
        <taxon>Saccharomycetales</taxon>
        <taxon>Saccharomycetaceae</taxon>
        <taxon>Saccharomyces</taxon>
    </lineage>
</organism>
<accession>A0AA35NJ98</accession>
<dbReference type="GO" id="GO:0033116">
    <property type="term" value="C:endoplasmic reticulum-Golgi intermediate compartment membrane"/>
    <property type="evidence" value="ECO:0007669"/>
    <property type="project" value="UniProtKB-SubCell"/>
</dbReference>
<dbReference type="EMBL" id="OX365908">
    <property type="protein sequence ID" value="CAI4047656.1"/>
    <property type="molecule type" value="Genomic_DNA"/>
</dbReference>
<dbReference type="GO" id="GO:0000139">
    <property type="term" value="C:Golgi membrane"/>
    <property type="evidence" value="ECO:0007669"/>
    <property type="project" value="UniProtKB-SubCell"/>
</dbReference>
<reference evidence="8" key="1">
    <citation type="submission" date="2022-10" db="EMBL/GenBank/DDBJ databases">
        <authorList>
            <person name="Byrne P K."/>
        </authorList>
    </citation>
    <scope>NUCLEOTIDE SEQUENCE</scope>
    <source>
        <strain evidence="8">IFO1802</strain>
    </source>
</reference>
<dbReference type="GO" id="GO:0005789">
    <property type="term" value="C:endoplasmic reticulum membrane"/>
    <property type="evidence" value="ECO:0007669"/>
    <property type="project" value="UniProtKB-SubCell"/>
</dbReference>
<protein>
    <recommendedName>
        <fullName evidence="5">Endoplasmic reticulum-Golgi intermediate compartment protein</fullName>
    </recommendedName>
</protein>
<dbReference type="GO" id="GO:0030134">
    <property type="term" value="C:COPII-coated ER to Golgi transport vesicle"/>
    <property type="evidence" value="ECO:0007669"/>
    <property type="project" value="TreeGrafter"/>
</dbReference>
<dbReference type="GO" id="GO:0006888">
    <property type="term" value="P:endoplasmic reticulum to Golgi vesicle-mediated transport"/>
    <property type="evidence" value="ECO:0007669"/>
    <property type="project" value="UniProtKB-UniRule"/>
</dbReference>
<comment type="subcellular location">
    <subcellularLocation>
        <location evidence="5">Endoplasmic reticulum membrane</location>
        <topology evidence="5">Multi-pass membrane protein</topology>
    </subcellularLocation>
    <subcellularLocation>
        <location evidence="5">Endoplasmic reticulum-Golgi intermediate compartment membrane</location>
        <topology evidence="5">Multi-pass membrane protein</topology>
    </subcellularLocation>
    <subcellularLocation>
        <location evidence="5">Golgi apparatus membrane</location>
        <topology evidence="5">Multi-pass membrane protein</topology>
    </subcellularLocation>
    <subcellularLocation>
        <location evidence="1">Membrane</location>
    </subcellularLocation>
</comment>
<feature type="domain" description="Endoplasmic reticulum vesicle transporter C-terminal" evidence="6">
    <location>
        <begin position="160"/>
        <end position="321"/>
    </location>
</feature>
<comment type="similarity">
    <text evidence="5">Belongs to the ERGIC family.</text>
</comment>
<comment type="function">
    <text evidence="5">Plays a role in transport between endoplasmic reticulum and Golgi.</text>
</comment>
<comment type="caution">
    <text evidence="5">Lacks conserved residue(s) required for the propagation of feature annotation.</text>
</comment>
<keyword evidence="5" id="KW-0813">Transport</keyword>
<keyword evidence="2 5" id="KW-0812">Transmembrane</keyword>